<dbReference type="Gene3D" id="2.60.120.10">
    <property type="entry name" value="Jelly Rolls"/>
    <property type="match status" value="1"/>
</dbReference>
<dbReference type="PANTHER" id="PTHR43698">
    <property type="entry name" value="RIBD C-TERMINAL DOMAIN CONTAINING PROTEIN"/>
    <property type="match status" value="1"/>
</dbReference>
<proteinExistence type="predicted"/>
<accession>A0ABP7XNT9</accession>
<comment type="caution">
    <text evidence="1">The sequence shown here is derived from an EMBL/GenBank/DDBJ whole genome shotgun (WGS) entry which is preliminary data.</text>
</comment>
<dbReference type="InterPro" id="IPR014710">
    <property type="entry name" value="RmlC-like_jellyroll"/>
</dbReference>
<organism evidence="1 2">
    <name type="scientific">Flavobacterium chungbukense</name>
    <dbReference type="NCBI Taxonomy" id="877464"/>
    <lineage>
        <taxon>Bacteria</taxon>
        <taxon>Pseudomonadati</taxon>
        <taxon>Bacteroidota</taxon>
        <taxon>Flavobacteriia</taxon>
        <taxon>Flavobacteriales</taxon>
        <taxon>Flavobacteriaceae</taxon>
        <taxon>Flavobacterium</taxon>
    </lineage>
</organism>
<evidence type="ECO:0000313" key="1">
    <source>
        <dbReference type="EMBL" id="GAA4122915.1"/>
    </source>
</evidence>
<dbReference type="Proteomes" id="UP001501333">
    <property type="component" value="Unassembled WGS sequence"/>
</dbReference>
<evidence type="ECO:0000313" key="2">
    <source>
        <dbReference type="Proteomes" id="UP001501333"/>
    </source>
</evidence>
<dbReference type="SUPFAM" id="SSF51182">
    <property type="entry name" value="RmlC-like cupins"/>
    <property type="match status" value="1"/>
</dbReference>
<dbReference type="InterPro" id="IPR011051">
    <property type="entry name" value="RmlC_Cupin_sf"/>
</dbReference>
<keyword evidence="2" id="KW-1185">Reference proteome</keyword>
<dbReference type="InterPro" id="IPR047263">
    <property type="entry name" value="HNL-like_cupin"/>
</dbReference>
<sequence length="149" mass="16870">MVLNVVNLKKISKFMSTNYSTVIEEGKVPNTYMTGDVSYKKQTSDIHPENTVIKEVTFEPCARSNWHSNAGLQMLIAKEGTGYYQERGKAVRKLQKDEVVTILPGIEHWYGATPFDTFSYVAIITEIDKGHGVWLEKVTDAEYFLLSSL</sequence>
<protein>
    <recommendedName>
        <fullName evidence="3">Cupin</fullName>
    </recommendedName>
</protein>
<dbReference type="CDD" id="cd02233">
    <property type="entry name" value="cupin_HNL-like"/>
    <property type="match status" value="1"/>
</dbReference>
<evidence type="ECO:0008006" key="3">
    <source>
        <dbReference type="Google" id="ProtNLM"/>
    </source>
</evidence>
<reference evidence="2" key="1">
    <citation type="journal article" date="2019" name="Int. J. Syst. Evol. Microbiol.">
        <title>The Global Catalogue of Microorganisms (GCM) 10K type strain sequencing project: providing services to taxonomists for standard genome sequencing and annotation.</title>
        <authorList>
            <consortium name="The Broad Institute Genomics Platform"/>
            <consortium name="The Broad Institute Genome Sequencing Center for Infectious Disease"/>
            <person name="Wu L."/>
            <person name="Ma J."/>
        </authorList>
    </citation>
    <scope>NUCLEOTIDE SEQUENCE [LARGE SCALE GENOMIC DNA]</scope>
    <source>
        <strain evidence="2">JCM 17386</strain>
    </source>
</reference>
<dbReference type="PANTHER" id="PTHR43698:SF1">
    <property type="entry name" value="BLL4564 PROTEIN"/>
    <property type="match status" value="1"/>
</dbReference>
<name>A0ABP7XNT9_9FLAO</name>
<gene>
    <name evidence="1" type="ORF">GCM10022250_06050</name>
</gene>
<dbReference type="EMBL" id="BAABAO010000003">
    <property type="protein sequence ID" value="GAA4122915.1"/>
    <property type="molecule type" value="Genomic_DNA"/>
</dbReference>